<keyword evidence="4 5" id="KW-0653">Protein transport</keyword>
<dbReference type="InterPro" id="IPR007143">
    <property type="entry name" value="Vps28"/>
</dbReference>
<proteinExistence type="inferred from homology"/>
<dbReference type="PANTHER" id="PTHR12937">
    <property type="entry name" value="VACUOLAR PROTEIN SORTING 28, ISOFORM 2 VPS28"/>
    <property type="match status" value="1"/>
</dbReference>
<feature type="domain" description="VPS28 N-terminal" evidence="8">
    <location>
        <begin position="17"/>
        <end position="144"/>
    </location>
</feature>
<dbReference type="PANTHER" id="PTHR12937:SF0">
    <property type="entry name" value="VACUOLAR PROTEIN SORTING-ASSOCIATED PROTEIN 28 HOMOLOG"/>
    <property type="match status" value="1"/>
</dbReference>
<dbReference type="Gene3D" id="1.20.1440.200">
    <property type="match status" value="1"/>
</dbReference>
<evidence type="ECO:0000256" key="3">
    <source>
        <dbReference type="ARBA" id="ARBA00022753"/>
    </source>
</evidence>
<keyword evidence="2 5" id="KW-0813">Transport</keyword>
<accession>A0ABP0ZMN9</accession>
<comment type="function">
    <text evidence="5">Component of the ESCRT-I complex (endosomal sorting complex required for transport I), a regulator of vesicular trafficking process.</text>
</comment>
<protein>
    <recommendedName>
        <fullName evidence="5">Vacuolar protein sorting-associated protein 28</fullName>
    </recommendedName>
    <alternativeName>
        <fullName evidence="5">ESCRT-I complex subunit VPS28</fullName>
    </alternativeName>
</protein>
<comment type="subcellular location">
    <subcellularLocation>
        <location evidence="1">Endosome</location>
    </subcellularLocation>
</comment>
<dbReference type="Proteomes" id="UP001497383">
    <property type="component" value="Chromosome 4"/>
</dbReference>
<dbReference type="PIRSF" id="PIRSF017535">
    <property type="entry name" value="VPS28"/>
    <property type="match status" value="1"/>
</dbReference>
<evidence type="ECO:0000313" key="9">
    <source>
        <dbReference type="EMBL" id="CAK9439538.1"/>
    </source>
</evidence>
<name>A0ABP0ZMN9_9ASCO</name>
<dbReference type="InterPro" id="IPR037206">
    <property type="entry name" value="VPS28_C_sf"/>
</dbReference>
<evidence type="ECO:0000313" key="10">
    <source>
        <dbReference type="Proteomes" id="UP001497383"/>
    </source>
</evidence>
<evidence type="ECO:0000256" key="6">
    <source>
        <dbReference type="PROSITE-ProRule" id="PRU00642"/>
    </source>
</evidence>
<evidence type="ECO:0000259" key="7">
    <source>
        <dbReference type="PROSITE" id="PS51310"/>
    </source>
</evidence>
<dbReference type="SUPFAM" id="SSF140111">
    <property type="entry name" value="Endosomal sorting complex assembly domain"/>
    <property type="match status" value="1"/>
</dbReference>
<keyword evidence="10" id="KW-1185">Reference proteome</keyword>
<dbReference type="RefSeq" id="XP_066830576.1">
    <property type="nucleotide sequence ID" value="XM_066973770.1"/>
</dbReference>
<evidence type="ECO:0000259" key="8">
    <source>
        <dbReference type="PROSITE" id="PS51313"/>
    </source>
</evidence>
<evidence type="ECO:0000256" key="1">
    <source>
        <dbReference type="ARBA" id="ARBA00004177"/>
    </source>
</evidence>
<sequence length="270" mass="30197">MSHFPEYAPTAATSFTVSTNSAQYNREVTKSSLIKSTLHKSTYDSLAEICSIISSLEMFENAFIKDFVTDREKFTSTTYRLISQYQIIIKTFDQPKINLLQSVLLPDLKSDMSNFLELLMAKFGLNCPQAMARLKSGVPSTVERASEIQLESGSANGNESGNGNSNNNNNNNASANARLIAEITGNFITLMDAVKLNYRARDQLHPLLSDLVVNLNEFSENIEFQGKSKLVNWLIKINNLEKELGQEDADTFLDDLDLAYKGFYSSLDKQ</sequence>
<keyword evidence="3 5" id="KW-0967">Endosome</keyword>
<dbReference type="EMBL" id="OZ022408">
    <property type="protein sequence ID" value="CAK9439538.1"/>
    <property type="molecule type" value="Genomic_DNA"/>
</dbReference>
<dbReference type="GeneID" id="92208834"/>
<dbReference type="SUPFAM" id="SSF140427">
    <property type="entry name" value="VPS28 C-terminal domain-like"/>
    <property type="match status" value="1"/>
</dbReference>
<dbReference type="PROSITE" id="PS51313">
    <property type="entry name" value="VPS28_N"/>
    <property type="match status" value="1"/>
</dbReference>
<gene>
    <name evidence="9" type="ORF">LODBEIA_P36380</name>
</gene>
<feature type="domain" description="VPS28 C-terminal" evidence="7">
    <location>
        <begin position="175"/>
        <end position="268"/>
    </location>
</feature>
<evidence type="ECO:0000256" key="5">
    <source>
        <dbReference type="PIRNR" id="PIRNR017535"/>
    </source>
</evidence>
<dbReference type="InterPro" id="IPR017899">
    <property type="entry name" value="VPS28_C"/>
</dbReference>
<dbReference type="PROSITE" id="PS51310">
    <property type="entry name" value="VPS28_C"/>
    <property type="match status" value="1"/>
</dbReference>
<dbReference type="InterPro" id="IPR038358">
    <property type="entry name" value="VPS28_N_sf"/>
</dbReference>
<evidence type="ECO:0000256" key="2">
    <source>
        <dbReference type="ARBA" id="ARBA00022448"/>
    </source>
</evidence>
<dbReference type="Pfam" id="PF03997">
    <property type="entry name" value="VPS28"/>
    <property type="match status" value="1"/>
</dbReference>
<dbReference type="InterPro" id="IPR017898">
    <property type="entry name" value="VPS28_N"/>
</dbReference>
<evidence type="ECO:0000256" key="4">
    <source>
        <dbReference type="ARBA" id="ARBA00022927"/>
    </source>
</evidence>
<reference evidence="9 10" key="1">
    <citation type="submission" date="2024-03" db="EMBL/GenBank/DDBJ databases">
        <authorList>
            <person name="Brejova B."/>
        </authorList>
    </citation>
    <scope>NUCLEOTIDE SEQUENCE [LARGE SCALE GENOMIC DNA]</scope>
    <source>
        <strain evidence="9 10">CBS 14171</strain>
    </source>
</reference>
<dbReference type="InterPro" id="IPR037202">
    <property type="entry name" value="ESCRT_assembly_dom"/>
</dbReference>
<comment type="similarity">
    <text evidence="5 6">Belongs to the VPS28 family.</text>
</comment>
<dbReference type="Gene3D" id="1.20.120.1130">
    <property type="match status" value="1"/>
</dbReference>
<organism evidence="9 10">
    <name type="scientific">Lodderomyces beijingensis</name>
    <dbReference type="NCBI Taxonomy" id="1775926"/>
    <lineage>
        <taxon>Eukaryota</taxon>
        <taxon>Fungi</taxon>
        <taxon>Dikarya</taxon>
        <taxon>Ascomycota</taxon>
        <taxon>Saccharomycotina</taxon>
        <taxon>Pichiomycetes</taxon>
        <taxon>Debaryomycetaceae</taxon>
        <taxon>Candida/Lodderomyces clade</taxon>
        <taxon>Lodderomyces</taxon>
    </lineage>
</organism>